<feature type="domain" description="Fe2OG dioxygenase" evidence="1">
    <location>
        <begin position="151"/>
        <end position="262"/>
    </location>
</feature>
<dbReference type="InterPro" id="IPR050231">
    <property type="entry name" value="Iron_ascorbate_oxido_reductase"/>
</dbReference>
<dbReference type="InterPro" id="IPR026992">
    <property type="entry name" value="DIOX_N"/>
</dbReference>
<dbReference type="EMBL" id="CAEZTS010000106">
    <property type="protein sequence ID" value="CAB4583593.1"/>
    <property type="molecule type" value="Genomic_DNA"/>
</dbReference>
<evidence type="ECO:0000313" key="2">
    <source>
        <dbReference type="EMBL" id="CAB4583593.1"/>
    </source>
</evidence>
<dbReference type="InterPro" id="IPR005123">
    <property type="entry name" value="Oxoglu/Fe-dep_dioxygenase_dom"/>
</dbReference>
<dbReference type="Pfam" id="PF14226">
    <property type="entry name" value="DIOX_N"/>
    <property type="match status" value="1"/>
</dbReference>
<dbReference type="Gene3D" id="2.60.120.330">
    <property type="entry name" value="B-lactam Antibiotic, Isopenicillin N Synthase, Chain"/>
    <property type="match status" value="1"/>
</dbReference>
<dbReference type="InterPro" id="IPR027443">
    <property type="entry name" value="IPNS-like_sf"/>
</dbReference>
<dbReference type="PANTHER" id="PTHR47990">
    <property type="entry name" value="2-OXOGLUTARATE (2OG) AND FE(II)-DEPENDENT OXYGENASE SUPERFAMILY PROTEIN-RELATED"/>
    <property type="match status" value="1"/>
</dbReference>
<protein>
    <submittedName>
        <fullName evidence="2">Unannotated protein</fullName>
    </submittedName>
</protein>
<proteinExistence type="predicted"/>
<sequence length="316" mass="35825">MLSVPTVDISNPSATSMEALDAACRDHGFFLLSGHGLDDLIDRTWRQTERFFDADRGIKDEIVRDLENPMGYFDRELTKRKRDNKEVFDFLDPTVSAIDARNRWPRDLPGFRETMTELFDEFSALADRTMTLIHSALELRSDSRVRVAGSRHSSMIRLNCYPVGDPVPEAERADLPPLGETALGYHTDPGTLTLLLQDDTGGLQTESLDHGWIDVPPSPGTIVVNLGDCMQAWTNDRYRAAVHRVVPMTRNRRFSIPYFQNPARDTVIEPMPELSSTGARYRSFAWKEFMAARAYDNFTDLGTDDTQVTDFRVVDV</sequence>
<dbReference type="AlphaFoldDB" id="A0A6J6F903"/>
<dbReference type="PROSITE" id="PS51471">
    <property type="entry name" value="FE2OG_OXY"/>
    <property type="match status" value="1"/>
</dbReference>
<dbReference type="PRINTS" id="PR00682">
    <property type="entry name" value="IPNSYNTHASE"/>
</dbReference>
<dbReference type="InterPro" id="IPR044861">
    <property type="entry name" value="IPNS-like_FE2OG_OXY"/>
</dbReference>
<dbReference type="Pfam" id="PF03171">
    <property type="entry name" value="2OG-FeII_Oxy"/>
    <property type="match status" value="1"/>
</dbReference>
<name>A0A6J6F903_9ZZZZ</name>
<dbReference type="SUPFAM" id="SSF51197">
    <property type="entry name" value="Clavaminate synthase-like"/>
    <property type="match status" value="1"/>
</dbReference>
<accession>A0A6J6F903</accession>
<reference evidence="2" key="1">
    <citation type="submission" date="2020-05" db="EMBL/GenBank/DDBJ databases">
        <authorList>
            <person name="Chiriac C."/>
            <person name="Salcher M."/>
            <person name="Ghai R."/>
            <person name="Kavagutti S V."/>
        </authorList>
    </citation>
    <scope>NUCLEOTIDE SEQUENCE</scope>
</reference>
<organism evidence="2">
    <name type="scientific">freshwater metagenome</name>
    <dbReference type="NCBI Taxonomy" id="449393"/>
    <lineage>
        <taxon>unclassified sequences</taxon>
        <taxon>metagenomes</taxon>
        <taxon>ecological metagenomes</taxon>
    </lineage>
</organism>
<evidence type="ECO:0000259" key="1">
    <source>
        <dbReference type="PROSITE" id="PS51471"/>
    </source>
</evidence>
<gene>
    <name evidence="2" type="ORF">UFOPK1722_01201</name>
</gene>